<reference evidence="1" key="2">
    <citation type="journal article" date="2015" name="Data Brief">
        <title>Shoot transcriptome of the giant reed, Arundo donax.</title>
        <authorList>
            <person name="Barrero R.A."/>
            <person name="Guerrero F.D."/>
            <person name="Moolhuijzen P."/>
            <person name="Goolsby J.A."/>
            <person name="Tidwell J."/>
            <person name="Bellgard S.E."/>
            <person name="Bellgard M.I."/>
        </authorList>
    </citation>
    <scope>NUCLEOTIDE SEQUENCE</scope>
    <source>
        <tissue evidence="1">Shoot tissue taken approximately 20 cm above the soil surface</tissue>
    </source>
</reference>
<sequence>MFSCSSSNICNSSSALQLSSSTVFFSRTLLAETWESILLESTRISCRTSSKHFEVMLLSLSDAERCSSS</sequence>
<organism evidence="1">
    <name type="scientific">Arundo donax</name>
    <name type="common">Giant reed</name>
    <name type="synonym">Donax arundinaceus</name>
    <dbReference type="NCBI Taxonomy" id="35708"/>
    <lineage>
        <taxon>Eukaryota</taxon>
        <taxon>Viridiplantae</taxon>
        <taxon>Streptophyta</taxon>
        <taxon>Embryophyta</taxon>
        <taxon>Tracheophyta</taxon>
        <taxon>Spermatophyta</taxon>
        <taxon>Magnoliopsida</taxon>
        <taxon>Liliopsida</taxon>
        <taxon>Poales</taxon>
        <taxon>Poaceae</taxon>
        <taxon>PACMAD clade</taxon>
        <taxon>Arundinoideae</taxon>
        <taxon>Arundineae</taxon>
        <taxon>Arundo</taxon>
    </lineage>
</organism>
<proteinExistence type="predicted"/>
<dbReference type="AlphaFoldDB" id="A0A0A9GNS2"/>
<dbReference type="EMBL" id="GBRH01175563">
    <property type="protein sequence ID" value="JAE22333.1"/>
    <property type="molecule type" value="Transcribed_RNA"/>
</dbReference>
<name>A0A0A9GNS2_ARUDO</name>
<reference evidence="1" key="1">
    <citation type="submission" date="2014-09" db="EMBL/GenBank/DDBJ databases">
        <authorList>
            <person name="Magalhaes I.L.F."/>
            <person name="Oliveira U."/>
            <person name="Santos F.R."/>
            <person name="Vidigal T.H.D.A."/>
            <person name="Brescovit A.D."/>
            <person name="Santos A.J."/>
        </authorList>
    </citation>
    <scope>NUCLEOTIDE SEQUENCE</scope>
    <source>
        <tissue evidence="1">Shoot tissue taken approximately 20 cm above the soil surface</tissue>
    </source>
</reference>
<protein>
    <submittedName>
        <fullName evidence="1">Uncharacterized protein</fullName>
    </submittedName>
</protein>
<accession>A0A0A9GNS2</accession>
<evidence type="ECO:0000313" key="1">
    <source>
        <dbReference type="EMBL" id="JAE22333.1"/>
    </source>
</evidence>